<organism evidence="2 3">
    <name type="scientific">Austropuccinia psidii MF-1</name>
    <dbReference type="NCBI Taxonomy" id="1389203"/>
    <lineage>
        <taxon>Eukaryota</taxon>
        <taxon>Fungi</taxon>
        <taxon>Dikarya</taxon>
        <taxon>Basidiomycota</taxon>
        <taxon>Pucciniomycotina</taxon>
        <taxon>Pucciniomycetes</taxon>
        <taxon>Pucciniales</taxon>
        <taxon>Sphaerophragmiaceae</taxon>
        <taxon>Austropuccinia</taxon>
    </lineage>
</organism>
<sequence length="426" mass="47681">MVHTRNGSNYSVQPDGGGKGRGKIKSRSVKSSSRKTHLGDASVSPHSPRSVPTNFDENSESGLINDNILRAEQLTSGRNRNLSMPIQKLVQSSQRRGVGNMTKPLSGGHELLLTHKDISGSGEDHRALRRLEPIVLQRQSQKEKELVEQQKSFIHRPEEGVGNDSILETEGPVASTSSRSVKRQAQRTSEEVERSQEPSRKGQRQSQLAQTLPTRVQDPQIGAFSHGQCLQYGQESYGIHSQGAGKGEKNLSTEIIQEIHFVKTSIYLEIGKIDAKLTKMTLDINDLKKNDKHSAEMHKSVIAKMELLTNTYDRIESKSHVQDDEMEGFSTRNINYQLKILRDYIVAVAESSSQFAIHLARSDSERKKLKEEILAQVEQINKNYESNPHMPRHSTPLTEEKLSVKESLTPFLGEIVISAKDIPKLE</sequence>
<accession>A0A9Q3PA91</accession>
<comment type="caution">
    <text evidence="2">The sequence shown here is derived from an EMBL/GenBank/DDBJ whole genome shotgun (WGS) entry which is preliminary data.</text>
</comment>
<feature type="region of interest" description="Disordered" evidence="1">
    <location>
        <begin position="1"/>
        <end position="64"/>
    </location>
</feature>
<dbReference type="EMBL" id="AVOT02060396">
    <property type="protein sequence ID" value="MBW0553880.1"/>
    <property type="molecule type" value="Genomic_DNA"/>
</dbReference>
<evidence type="ECO:0000313" key="3">
    <source>
        <dbReference type="Proteomes" id="UP000765509"/>
    </source>
</evidence>
<feature type="compositionally biased region" description="Basic residues" evidence="1">
    <location>
        <begin position="20"/>
        <end position="36"/>
    </location>
</feature>
<dbReference type="AlphaFoldDB" id="A0A9Q3PA91"/>
<feature type="region of interest" description="Disordered" evidence="1">
    <location>
        <begin position="139"/>
        <end position="214"/>
    </location>
</feature>
<evidence type="ECO:0000313" key="2">
    <source>
        <dbReference type="EMBL" id="MBW0553880.1"/>
    </source>
</evidence>
<feature type="compositionally biased region" description="Polar residues" evidence="1">
    <location>
        <begin position="44"/>
        <end position="64"/>
    </location>
</feature>
<feature type="compositionally biased region" description="Basic and acidic residues" evidence="1">
    <location>
        <begin position="188"/>
        <end position="200"/>
    </location>
</feature>
<name>A0A9Q3PA91_9BASI</name>
<evidence type="ECO:0000256" key="1">
    <source>
        <dbReference type="SAM" id="MobiDB-lite"/>
    </source>
</evidence>
<protein>
    <submittedName>
        <fullName evidence="2">Uncharacterized protein</fullName>
    </submittedName>
</protein>
<keyword evidence="3" id="KW-1185">Reference proteome</keyword>
<feature type="compositionally biased region" description="Polar residues" evidence="1">
    <location>
        <begin position="1"/>
        <end position="12"/>
    </location>
</feature>
<feature type="compositionally biased region" description="Polar residues" evidence="1">
    <location>
        <begin position="204"/>
        <end position="214"/>
    </location>
</feature>
<dbReference type="Proteomes" id="UP000765509">
    <property type="component" value="Unassembled WGS sequence"/>
</dbReference>
<proteinExistence type="predicted"/>
<gene>
    <name evidence="2" type="ORF">O181_093595</name>
</gene>
<reference evidence="2" key="1">
    <citation type="submission" date="2021-03" db="EMBL/GenBank/DDBJ databases">
        <title>Draft genome sequence of rust myrtle Austropuccinia psidii MF-1, a brazilian biotype.</title>
        <authorList>
            <person name="Quecine M.C."/>
            <person name="Pachon D.M.R."/>
            <person name="Bonatelli M.L."/>
            <person name="Correr F.H."/>
            <person name="Franceschini L.M."/>
            <person name="Leite T.F."/>
            <person name="Margarido G.R.A."/>
            <person name="Almeida C.A."/>
            <person name="Ferrarezi J.A."/>
            <person name="Labate C.A."/>
        </authorList>
    </citation>
    <scope>NUCLEOTIDE SEQUENCE</scope>
    <source>
        <strain evidence="2">MF-1</strain>
    </source>
</reference>